<protein>
    <recommendedName>
        <fullName evidence="2">HTH merR-type domain-containing protein</fullName>
    </recommendedName>
</protein>
<evidence type="ECO:0000259" key="2">
    <source>
        <dbReference type="PROSITE" id="PS50937"/>
    </source>
</evidence>
<dbReference type="Proteomes" id="UP000635606">
    <property type="component" value="Unassembled WGS sequence"/>
</dbReference>
<dbReference type="GO" id="GO:0003677">
    <property type="term" value="F:DNA binding"/>
    <property type="evidence" value="ECO:0007669"/>
    <property type="project" value="UniProtKB-KW"/>
</dbReference>
<keyword evidence="1" id="KW-0238">DNA-binding</keyword>
<dbReference type="InterPro" id="IPR000551">
    <property type="entry name" value="MerR-type_HTH_dom"/>
</dbReference>
<dbReference type="Pfam" id="PF13411">
    <property type="entry name" value="MerR_1"/>
    <property type="match status" value="1"/>
</dbReference>
<dbReference type="EMBL" id="BOPH01000005">
    <property type="protein sequence ID" value="GIJ65491.1"/>
    <property type="molecule type" value="Genomic_DNA"/>
</dbReference>
<dbReference type="PANTHER" id="PTHR30204">
    <property type="entry name" value="REDOX-CYCLING DRUG-SENSING TRANSCRIPTIONAL ACTIVATOR SOXR"/>
    <property type="match status" value="1"/>
</dbReference>
<dbReference type="SUPFAM" id="SSF46955">
    <property type="entry name" value="Putative DNA-binding domain"/>
    <property type="match status" value="1"/>
</dbReference>
<sequence>MDGLLRIGELARAAGVSTRTVDYYTGLGLLEPATRTDAGYRLYHPTAVTVIGEIRQLESHGVSLDEIGHALSRDPADVSQLLDRIAADLVTLKTVARSAAPHAQALLAVIGARAQSLLAAAVKIAAAG</sequence>
<name>A0A8J3ZKM2_9ACTN</name>
<gene>
    <name evidence="3" type="ORF">Voc01_004080</name>
</gene>
<dbReference type="InterPro" id="IPR009061">
    <property type="entry name" value="DNA-bd_dom_put_sf"/>
</dbReference>
<dbReference type="Gene3D" id="1.10.1660.10">
    <property type="match status" value="1"/>
</dbReference>
<organism evidence="3 4">
    <name type="scientific">Virgisporangium ochraceum</name>
    <dbReference type="NCBI Taxonomy" id="65505"/>
    <lineage>
        <taxon>Bacteria</taxon>
        <taxon>Bacillati</taxon>
        <taxon>Actinomycetota</taxon>
        <taxon>Actinomycetes</taxon>
        <taxon>Micromonosporales</taxon>
        <taxon>Micromonosporaceae</taxon>
        <taxon>Virgisporangium</taxon>
    </lineage>
</organism>
<dbReference type="AlphaFoldDB" id="A0A8J3ZKM2"/>
<reference evidence="3" key="1">
    <citation type="submission" date="2021-01" db="EMBL/GenBank/DDBJ databases">
        <title>Whole genome shotgun sequence of Virgisporangium ochraceum NBRC 16418.</title>
        <authorList>
            <person name="Komaki H."/>
            <person name="Tamura T."/>
        </authorList>
    </citation>
    <scope>NUCLEOTIDE SEQUENCE</scope>
    <source>
        <strain evidence="3">NBRC 16418</strain>
    </source>
</reference>
<dbReference type="SMART" id="SM00422">
    <property type="entry name" value="HTH_MERR"/>
    <property type="match status" value="1"/>
</dbReference>
<evidence type="ECO:0000256" key="1">
    <source>
        <dbReference type="ARBA" id="ARBA00023125"/>
    </source>
</evidence>
<evidence type="ECO:0000313" key="4">
    <source>
        <dbReference type="Proteomes" id="UP000635606"/>
    </source>
</evidence>
<dbReference type="PROSITE" id="PS50937">
    <property type="entry name" value="HTH_MERR_2"/>
    <property type="match status" value="1"/>
</dbReference>
<comment type="caution">
    <text evidence="3">The sequence shown here is derived from an EMBL/GenBank/DDBJ whole genome shotgun (WGS) entry which is preliminary data.</text>
</comment>
<proteinExistence type="predicted"/>
<dbReference type="RefSeq" id="WP_203925497.1">
    <property type="nucleotide sequence ID" value="NZ_BOPH01000005.1"/>
</dbReference>
<feature type="domain" description="HTH merR-type" evidence="2">
    <location>
        <begin position="4"/>
        <end position="73"/>
    </location>
</feature>
<dbReference type="PANTHER" id="PTHR30204:SF95">
    <property type="entry name" value="HTH-TYPE TRANSCRIPTIONAL REGULATOR CUER"/>
    <property type="match status" value="1"/>
</dbReference>
<accession>A0A8J3ZKM2</accession>
<dbReference type="InterPro" id="IPR047057">
    <property type="entry name" value="MerR_fam"/>
</dbReference>
<evidence type="ECO:0000313" key="3">
    <source>
        <dbReference type="EMBL" id="GIJ65491.1"/>
    </source>
</evidence>
<keyword evidence="4" id="KW-1185">Reference proteome</keyword>
<dbReference type="GO" id="GO:0003700">
    <property type="term" value="F:DNA-binding transcription factor activity"/>
    <property type="evidence" value="ECO:0007669"/>
    <property type="project" value="InterPro"/>
</dbReference>
<dbReference type="PRINTS" id="PR00040">
    <property type="entry name" value="HTHMERR"/>
</dbReference>